<evidence type="ECO:0000256" key="6">
    <source>
        <dbReference type="SAM" id="MobiDB-lite"/>
    </source>
</evidence>
<dbReference type="HAMAP" id="MF_01334">
    <property type="entry name" value="Ribosomal_bL25_CTC"/>
    <property type="match status" value="1"/>
</dbReference>
<protein>
    <recommendedName>
        <fullName evidence="5">Large ribosomal subunit protein bL25</fullName>
    </recommendedName>
    <alternativeName>
        <fullName evidence="5">General stress protein CTC</fullName>
    </alternativeName>
</protein>
<sequence>MDIQFNAEKRDAKGTGASRRLRRDGRVPGIVYGAEQDAQQITLDHNEIYHLLRKEAFHASVLTMNLGGEKSSVVLRDAQWHPYKQLVMHLDFQRVKAGEKLHLKVPLHFVNDEVSPGVKLQNGLITHVMNEIDVQCLPKDLPEYLEVDLKDIEAGQSIHISHLKLPAGVDAVLHGEDDPVVVSCVPPRGGVAAEGEEAEGEEGGEAPAAE</sequence>
<dbReference type="GO" id="GO:0003735">
    <property type="term" value="F:structural constituent of ribosome"/>
    <property type="evidence" value="ECO:0007669"/>
    <property type="project" value="InterPro"/>
</dbReference>
<comment type="function">
    <text evidence="5">This is one of the proteins that binds to the 5S RNA in the ribosome where it forms part of the central protuberance.</text>
</comment>
<evidence type="ECO:0000256" key="5">
    <source>
        <dbReference type="HAMAP-Rule" id="MF_01334"/>
    </source>
</evidence>
<dbReference type="NCBIfam" id="TIGR00731">
    <property type="entry name" value="bL25_bact_ctc"/>
    <property type="match status" value="1"/>
</dbReference>
<evidence type="ECO:0000259" key="8">
    <source>
        <dbReference type="Pfam" id="PF14693"/>
    </source>
</evidence>
<dbReference type="CDD" id="cd00495">
    <property type="entry name" value="Ribosomal_L25_TL5_CTC"/>
    <property type="match status" value="1"/>
</dbReference>
<dbReference type="InterPro" id="IPR020056">
    <property type="entry name" value="Rbsml_bL25/Gln-tRNA_synth_N"/>
</dbReference>
<dbReference type="Proteomes" id="UP000501991">
    <property type="component" value="Chromosome"/>
</dbReference>
<organism evidence="9 10">
    <name type="scientific">Nitrogeniibacter mangrovi</name>
    <dbReference type="NCBI Taxonomy" id="2016596"/>
    <lineage>
        <taxon>Bacteria</taxon>
        <taxon>Pseudomonadati</taxon>
        <taxon>Pseudomonadota</taxon>
        <taxon>Betaproteobacteria</taxon>
        <taxon>Rhodocyclales</taxon>
        <taxon>Zoogloeaceae</taxon>
        <taxon>Nitrogeniibacter</taxon>
    </lineage>
</organism>
<dbReference type="GO" id="GO:0022625">
    <property type="term" value="C:cytosolic large ribosomal subunit"/>
    <property type="evidence" value="ECO:0007669"/>
    <property type="project" value="TreeGrafter"/>
</dbReference>
<dbReference type="InterPro" id="IPR037121">
    <property type="entry name" value="Ribosomal_bL25_C"/>
</dbReference>
<dbReference type="InterPro" id="IPR011035">
    <property type="entry name" value="Ribosomal_bL25/Gln-tRNA_synth"/>
</dbReference>
<dbReference type="NCBIfam" id="NF004128">
    <property type="entry name" value="PRK05618.1-2"/>
    <property type="match status" value="1"/>
</dbReference>
<dbReference type="GO" id="GO:0008097">
    <property type="term" value="F:5S rRNA binding"/>
    <property type="evidence" value="ECO:0007669"/>
    <property type="project" value="InterPro"/>
</dbReference>
<evidence type="ECO:0000256" key="1">
    <source>
        <dbReference type="ARBA" id="ARBA00022730"/>
    </source>
</evidence>
<dbReference type="NCBIfam" id="NF004130">
    <property type="entry name" value="PRK05618.1-5"/>
    <property type="match status" value="1"/>
</dbReference>
<dbReference type="NCBIfam" id="NF004612">
    <property type="entry name" value="PRK05943.1"/>
    <property type="match status" value="1"/>
</dbReference>
<dbReference type="Pfam" id="PF01386">
    <property type="entry name" value="Ribosomal_L25p"/>
    <property type="match status" value="1"/>
</dbReference>
<dbReference type="InterPro" id="IPR020057">
    <property type="entry name" value="Ribosomal_bL25_b-dom"/>
</dbReference>
<evidence type="ECO:0000313" key="9">
    <source>
        <dbReference type="EMBL" id="QID18882.1"/>
    </source>
</evidence>
<feature type="region of interest" description="Disordered" evidence="6">
    <location>
        <begin position="1"/>
        <end position="20"/>
    </location>
</feature>
<dbReference type="Gene3D" id="2.170.120.20">
    <property type="entry name" value="Ribosomal protein L25, beta domain"/>
    <property type="match status" value="1"/>
</dbReference>
<dbReference type="HAMAP" id="MF_01336">
    <property type="entry name" value="Ribosomal_bL25"/>
    <property type="match status" value="1"/>
</dbReference>
<keyword evidence="10" id="KW-1185">Reference proteome</keyword>
<dbReference type="GO" id="GO:0006412">
    <property type="term" value="P:translation"/>
    <property type="evidence" value="ECO:0007669"/>
    <property type="project" value="UniProtKB-UniRule"/>
</dbReference>
<proteinExistence type="inferred from homology"/>
<evidence type="ECO:0000259" key="7">
    <source>
        <dbReference type="Pfam" id="PF01386"/>
    </source>
</evidence>
<dbReference type="RefSeq" id="WP_173766970.1">
    <property type="nucleotide sequence ID" value="NZ_CP048836.1"/>
</dbReference>
<dbReference type="PANTHER" id="PTHR33284:SF1">
    <property type="entry name" value="RIBOSOMAL PROTEIN L25_GLN-TRNA SYNTHETASE, ANTI-CODON-BINDING DOMAIN-CONTAINING PROTEIN"/>
    <property type="match status" value="1"/>
</dbReference>
<dbReference type="SUPFAM" id="SSF50715">
    <property type="entry name" value="Ribosomal protein L25-like"/>
    <property type="match status" value="1"/>
</dbReference>
<feature type="region of interest" description="Disordered" evidence="6">
    <location>
        <begin position="187"/>
        <end position="210"/>
    </location>
</feature>
<dbReference type="EMBL" id="CP048836">
    <property type="protein sequence ID" value="QID18882.1"/>
    <property type="molecule type" value="Genomic_DNA"/>
</dbReference>
<dbReference type="PANTHER" id="PTHR33284">
    <property type="entry name" value="RIBOSOMAL PROTEIN L25/GLN-TRNA SYNTHETASE, ANTI-CODON-BINDING DOMAIN-CONTAINING PROTEIN"/>
    <property type="match status" value="1"/>
</dbReference>
<keyword evidence="2 5" id="KW-0694">RNA-binding</keyword>
<dbReference type="Pfam" id="PF14693">
    <property type="entry name" value="Ribosomal_TL5_C"/>
    <property type="match status" value="1"/>
</dbReference>
<dbReference type="InterPro" id="IPR001021">
    <property type="entry name" value="Ribosomal_bL25_long"/>
</dbReference>
<gene>
    <name evidence="5" type="primary">rplY</name>
    <name evidence="5" type="synonym">ctc</name>
    <name evidence="9" type="ORF">G3580_15365</name>
</gene>
<name>A0A6C1B5A7_9RHOO</name>
<dbReference type="Gene3D" id="2.40.240.10">
    <property type="entry name" value="Ribosomal Protein L25, Chain P"/>
    <property type="match status" value="1"/>
</dbReference>
<feature type="domain" description="Large ribosomal subunit protein bL25 L25" evidence="7">
    <location>
        <begin position="6"/>
        <end position="92"/>
    </location>
</feature>
<dbReference type="KEGG" id="azq:G3580_15365"/>
<dbReference type="InterPro" id="IPR029751">
    <property type="entry name" value="Ribosomal_L25_dom"/>
</dbReference>
<dbReference type="InterPro" id="IPR020055">
    <property type="entry name" value="Ribosomal_bL25_short"/>
</dbReference>
<evidence type="ECO:0000256" key="2">
    <source>
        <dbReference type="ARBA" id="ARBA00022884"/>
    </source>
</evidence>
<evidence type="ECO:0000313" key="10">
    <source>
        <dbReference type="Proteomes" id="UP000501991"/>
    </source>
</evidence>
<keyword evidence="1 5" id="KW-0699">rRNA-binding</keyword>
<reference evidence="9 10" key="1">
    <citation type="submission" date="2020-02" db="EMBL/GenBank/DDBJ databases">
        <title>Nitrogenibacter mangrovi gen. nov., sp. nov. isolated from mangrove sediment, a denitrifying betaproteobacterium.</title>
        <authorList>
            <person name="Liao H."/>
            <person name="Tian Y."/>
        </authorList>
    </citation>
    <scope>NUCLEOTIDE SEQUENCE [LARGE SCALE GENOMIC DNA]</scope>
    <source>
        <strain evidence="9 10">M9-3-2</strain>
    </source>
</reference>
<comment type="subunit">
    <text evidence="5">Part of the 50S ribosomal subunit; part of the 5S rRNA/L5/L18/L25 subcomplex. Contacts the 5S rRNA. Binds to the 5S rRNA independently of L5 and L18.</text>
</comment>
<evidence type="ECO:0000256" key="3">
    <source>
        <dbReference type="ARBA" id="ARBA00022980"/>
    </source>
</evidence>
<comment type="similarity">
    <text evidence="5">Belongs to the bacterial ribosomal protein bL25 family. CTC subfamily.</text>
</comment>
<feature type="compositionally biased region" description="Acidic residues" evidence="6">
    <location>
        <begin position="194"/>
        <end position="204"/>
    </location>
</feature>
<keyword evidence="3 5" id="KW-0689">Ribosomal protein</keyword>
<dbReference type="AlphaFoldDB" id="A0A6C1B5A7"/>
<dbReference type="InterPro" id="IPR020930">
    <property type="entry name" value="Ribosomal_uL5_bac-type"/>
</dbReference>
<keyword evidence="4 5" id="KW-0687">Ribonucleoprotein</keyword>
<evidence type="ECO:0000256" key="4">
    <source>
        <dbReference type="ARBA" id="ARBA00023274"/>
    </source>
</evidence>
<feature type="domain" description="Large ribosomal subunit protein bL25 beta" evidence="8">
    <location>
        <begin position="100"/>
        <end position="188"/>
    </location>
</feature>
<accession>A0A6C1B5A7</accession>